<dbReference type="EMBL" id="BK014742">
    <property type="protein sequence ID" value="DAD73671.1"/>
    <property type="molecule type" value="Genomic_DNA"/>
</dbReference>
<name>A0A8S5LUZ1_9CAUD</name>
<feature type="transmembrane region" description="Helical" evidence="1">
    <location>
        <begin position="36"/>
        <end position="56"/>
    </location>
</feature>
<proteinExistence type="predicted"/>
<keyword evidence="1" id="KW-0472">Membrane</keyword>
<organism evidence="2">
    <name type="scientific">Siphoviridae sp. ctRg61</name>
    <dbReference type="NCBI Taxonomy" id="2826335"/>
    <lineage>
        <taxon>Viruses</taxon>
        <taxon>Duplodnaviria</taxon>
        <taxon>Heunggongvirae</taxon>
        <taxon>Uroviricota</taxon>
        <taxon>Caudoviricetes</taxon>
    </lineage>
</organism>
<keyword evidence="1" id="KW-1133">Transmembrane helix</keyword>
<sequence length="197" mass="22385">MLTLSPPTSHKKCALQSTAKRLCGYNKTALKGGQTMLFFVIVIFTFLANFLIVLFYRKFSVNDIFFEHIICDITNNYAVISVYLTVDQITMKHSLFLPSVCRNLMSFSSESGIPLIQHLNRRNVTLLHNTGFNVIIKPNAGFIAAAVPFRLKKDNVCSSFPAVFFYEPYFMTVAVEHCFTIHKLLLRTCGDEMCSIF</sequence>
<evidence type="ECO:0000313" key="2">
    <source>
        <dbReference type="EMBL" id="DAD73671.1"/>
    </source>
</evidence>
<accession>A0A8S5LUZ1</accession>
<protein>
    <submittedName>
        <fullName evidence="2">Uncharacterized protein</fullName>
    </submittedName>
</protein>
<reference evidence="2" key="1">
    <citation type="journal article" date="2021" name="Proc. Natl. Acad. Sci. U.S.A.">
        <title>A Catalog of Tens of Thousands of Viruses from Human Metagenomes Reveals Hidden Associations with Chronic Diseases.</title>
        <authorList>
            <person name="Tisza M.J."/>
            <person name="Buck C.B."/>
        </authorList>
    </citation>
    <scope>NUCLEOTIDE SEQUENCE</scope>
    <source>
        <strain evidence="2">CtRg61</strain>
    </source>
</reference>
<evidence type="ECO:0000256" key="1">
    <source>
        <dbReference type="SAM" id="Phobius"/>
    </source>
</evidence>
<keyword evidence="1" id="KW-0812">Transmembrane</keyword>